<evidence type="ECO:0000259" key="8">
    <source>
        <dbReference type="Pfam" id="PF08240"/>
    </source>
</evidence>
<dbReference type="GO" id="GO:0016491">
    <property type="term" value="F:oxidoreductase activity"/>
    <property type="evidence" value="ECO:0007669"/>
    <property type="project" value="UniProtKB-KW"/>
</dbReference>
<evidence type="ECO:0000259" key="7">
    <source>
        <dbReference type="Pfam" id="PF00107"/>
    </source>
</evidence>
<comment type="similarity">
    <text evidence="2">Belongs to the zinc-containing alcohol dehydrogenase family. Quinone oxidoreductase subfamily.</text>
</comment>
<dbReference type="Pfam" id="PF08240">
    <property type="entry name" value="ADH_N"/>
    <property type="match status" value="1"/>
</dbReference>
<evidence type="ECO:0000256" key="2">
    <source>
        <dbReference type="ARBA" id="ARBA00010371"/>
    </source>
</evidence>
<evidence type="ECO:0000256" key="5">
    <source>
        <dbReference type="ARBA" id="ARBA00023002"/>
    </source>
</evidence>
<dbReference type="PANTHER" id="PTHR43981">
    <property type="entry name" value="ENOYL-[ACYL-CARRIER-PROTEIN] REDUCTASE, MITOCHONDRIAL"/>
    <property type="match status" value="1"/>
</dbReference>
<keyword evidence="4" id="KW-0809">Transit peptide</keyword>
<dbReference type="CDD" id="cd08290">
    <property type="entry name" value="ETR"/>
    <property type="match status" value="1"/>
</dbReference>
<keyword evidence="3" id="KW-0521">NADP</keyword>
<dbReference type="EMBL" id="JAPDFW010000084">
    <property type="protein sequence ID" value="KAJ5071955.1"/>
    <property type="molecule type" value="Genomic_DNA"/>
</dbReference>
<evidence type="ECO:0000256" key="6">
    <source>
        <dbReference type="ARBA" id="ARBA00023128"/>
    </source>
</evidence>
<dbReference type="SUPFAM" id="SSF51735">
    <property type="entry name" value="NAD(P)-binding Rossmann-fold domains"/>
    <property type="match status" value="1"/>
</dbReference>
<keyword evidence="5" id="KW-0560">Oxidoreductase</keyword>
<comment type="subcellular location">
    <subcellularLocation>
        <location evidence="1">Mitochondrion</location>
    </subcellularLocation>
</comment>
<evidence type="ECO:0000313" key="9">
    <source>
        <dbReference type="EMBL" id="KAJ5071955.1"/>
    </source>
</evidence>
<dbReference type="SUPFAM" id="SSF50129">
    <property type="entry name" value="GroES-like"/>
    <property type="match status" value="1"/>
</dbReference>
<dbReference type="OMA" id="YGYTQSK"/>
<dbReference type="InterPro" id="IPR013149">
    <property type="entry name" value="ADH-like_C"/>
</dbReference>
<evidence type="ECO:0000256" key="1">
    <source>
        <dbReference type="ARBA" id="ARBA00004173"/>
    </source>
</evidence>
<comment type="caution">
    <text evidence="9">The sequence shown here is derived from an EMBL/GenBank/DDBJ whole genome shotgun (WGS) entry which is preliminary data.</text>
</comment>
<dbReference type="GO" id="GO:0005739">
    <property type="term" value="C:mitochondrion"/>
    <property type="evidence" value="ECO:0007669"/>
    <property type="project" value="UniProtKB-SubCell"/>
</dbReference>
<dbReference type="Proteomes" id="UP001149090">
    <property type="component" value="Unassembled WGS sequence"/>
</dbReference>
<accession>A0A9Q0LHI0</accession>
<dbReference type="InterPro" id="IPR013154">
    <property type="entry name" value="ADH-like_N"/>
</dbReference>
<dbReference type="PANTHER" id="PTHR43981:SF2">
    <property type="entry name" value="ENOYL-[ACYL-CARRIER-PROTEIN] REDUCTASE, MITOCHONDRIAL"/>
    <property type="match status" value="1"/>
</dbReference>
<name>A0A9Q0LHI0_ANAIG</name>
<organism evidence="9 10">
    <name type="scientific">Anaeramoeba ignava</name>
    <name type="common">Anaerobic marine amoeba</name>
    <dbReference type="NCBI Taxonomy" id="1746090"/>
    <lineage>
        <taxon>Eukaryota</taxon>
        <taxon>Metamonada</taxon>
        <taxon>Anaeramoebidae</taxon>
        <taxon>Anaeramoeba</taxon>
    </lineage>
</organism>
<dbReference type="GO" id="GO:0006631">
    <property type="term" value="P:fatty acid metabolic process"/>
    <property type="evidence" value="ECO:0007669"/>
    <property type="project" value="TreeGrafter"/>
</dbReference>
<evidence type="ECO:0000256" key="4">
    <source>
        <dbReference type="ARBA" id="ARBA00022946"/>
    </source>
</evidence>
<dbReference type="AlphaFoldDB" id="A0A9Q0LHI0"/>
<dbReference type="Gene3D" id="3.90.180.10">
    <property type="entry name" value="Medium-chain alcohol dehydrogenases, catalytic domain"/>
    <property type="match status" value="1"/>
</dbReference>
<dbReference type="Pfam" id="PF00107">
    <property type="entry name" value="ADH_zinc_N"/>
    <property type="match status" value="1"/>
</dbReference>
<dbReference type="InterPro" id="IPR036291">
    <property type="entry name" value="NAD(P)-bd_dom_sf"/>
</dbReference>
<dbReference type="Gene3D" id="3.40.50.720">
    <property type="entry name" value="NAD(P)-binding Rossmann-like Domain"/>
    <property type="match status" value="1"/>
</dbReference>
<keyword evidence="10" id="KW-1185">Reference proteome</keyword>
<keyword evidence="6" id="KW-0496">Mitochondrion</keyword>
<feature type="domain" description="Alcohol dehydrogenase-like N-terminal" evidence="8">
    <location>
        <begin position="56"/>
        <end position="119"/>
    </location>
</feature>
<evidence type="ECO:0000256" key="3">
    <source>
        <dbReference type="ARBA" id="ARBA00022857"/>
    </source>
</evidence>
<sequence>MISYSFFNQKKSTSSFNKFLFSTISNYKQIIYYQHGDPRKVLKFEEGNEEIKKELKPNEILIKMKMAPINPADLNQIEGVYPLKPKLPAIGGNEGIGEVIEIGKDVKNQNLFKIGDYVIPTRPAIGTWRTHLKINYEKAVKISSKIDPVILSNMGLVRTAMKLITGFESLNKGDFLVQNAANSAVGQSVIQIAKFYGFKTINFIRYKNANLYNETKNYLESIGADFVSNDIELKDIKNFRKKFNQEWGFKNQKKPKLFLNCVGDFWVDLIAKILGNDSSIVTYGGMARGSKVSISPSKLIFQNFKLFGFWLSQWLNTHSNDQIISLNSLCQDMLHQVDFKIKTQVVSFNDFYLALDKNFKNEPNRGKIVLKMD</sequence>
<dbReference type="InterPro" id="IPR051034">
    <property type="entry name" value="Mito_Enoyl-ACP_Reductase"/>
</dbReference>
<evidence type="ECO:0000313" key="10">
    <source>
        <dbReference type="Proteomes" id="UP001149090"/>
    </source>
</evidence>
<dbReference type="InterPro" id="IPR011032">
    <property type="entry name" value="GroES-like_sf"/>
</dbReference>
<gene>
    <name evidence="9" type="ORF">M0811_09855</name>
</gene>
<dbReference type="OrthoDB" id="7482721at2759"/>
<protein>
    <submittedName>
        <fullName evidence="9">Enoyl-[acyl-carrier-protein] reductase</fullName>
    </submittedName>
</protein>
<feature type="domain" description="Alcohol dehydrogenase-like C-terminal" evidence="7">
    <location>
        <begin position="184"/>
        <end position="313"/>
    </location>
</feature>
<reference evidence="9" key="1">
    <citation type="submission" date="2022-10" db="EMBL/GenBank/DDBJ databases">
        <title>Novel sulphate-reducing endosymbionts in the free-living metamonad Anaeramoeba.</title>
        <authorList>
            <person name="Jerlstrom-Hultqvist J."/>
            <person name="Cepicka I."/>
            <person name="Gallot-Lavallee L."/>
            <person name="Salas-Leiva D."/>
            <person name="Curtis B.A."/>
            <person name="Zahonova K."/>
            <person name="Pipaliya S."/>
            <person name="Dacks J."/>
            <person name="Roger A.J."/>
        </authorList>
    </citation>
    <scope>NUCLEOTIDE SEQUENCE</scope>
    <source>
        <strain evidence="9">BMAN</strain>
    </source>
</reference>
<proteinExistence type="inferred from homology"/>